<accession>A0A252BTP6</accession>
<dbReference type="AlphaFoldDB" id="A0A252BTP6"/>
<evidence type="ECO:0000313" key="2">
    <source>
        <dbReference type="EMBL" id="OUJ12237.1"/>
    </source>
</evidence>
<dbReference type="EMBL" id="JOPJ01000017">
    <property type="protein sequence ID" value="OUJ12237.1"/>
    <property type="molecule type" value="Genomic_DNA"/>
</dbReference>
<evidence type="ECO:0000256" key="1">
    <source>
        <dbReference type="SAM" id="Phobius"/>
    </source>
</evidence>
<name>A0A252BTP6_9PROT</name>
<keyword evidence="1" id="KW-1133">Transmembrane helix</keyword>
<protein>
    <submittedName>
        <fullName evidence="2">Uncharacterized protein</fullName>
    </submittedName>
</protein>
<organism evidence="2 3">
    <name type="scientific">Acetobacter okinawensis</name>
    <dbReference type="NCBI Taxonomy" id="1076594"/>
    <lineage>
        <taxon>Bacteria</taxon>
        <taxon>Pseudomonadati</taxon>
        <taxon>Pseudomonadota</taxon>
        <taxon>Alphaproteobacteria</taxon>
        <taxon>Acetobacterales</taxon>
        <taxon>Acetobacteraceae</taxon>
        <taxon>Acetobacter</taxon>
    </lineage>
</organism>
<proteinExistence type="predicted"/>
<keyword evidence="1" id="KW-0812">Transmembrane</keyword>
<feature type="transmembrane region" description="Helical" evidence="1">
    <location>
        <begin position="12"/>
        <end position="34"/>
    </location>
</feature>
<keyword evidence="1" id="KW-0472">Membrane</keyword>
<keyword evidence="3" id="KW-1185">Reference proteome</keyword>
<evidence type="ECO:0000313" key="3">
    <source>
        <dbReference type="Proteomes" id="UP000194931"/>
    </source>
</evidence>
<reference evidence="3" key="1">
    <citation type="submission" date="2014-06" db="EMBL/GenBank/DDBJ databases">
        <authorList>
            <person name="Winans N.J."/>
            <person name="Newell P.D."/>
            <person name="Douglas A.E."/>
        </authorList>
    </citation>
    <scope>NUCLEOTIDE SEQUENCE [LARGE SCALE GENOMIC DNA]</scope>
</reference>
<sequence>MEPWGAGGGLAALARVVCVGGVPGVMLGLCGCMWRGPGYKGAARRSVWQGWHTVFSVTVRAVGIKNIG</sequence>
<comment type="caution">
    <text evidence="2">The sequence shown here is derived from an EMBL/GenBank/DDBJ whole genome shotgun (WGS) entry which is preliminary data.</text>
</comment>
<dbReference type="Proteomes" id="UP000194931">
    <property type="component" value="Unassembled WGS sequence"/>
</dbReference>
<gene>
    <name evidence="2" type="ORF">HK26_03435</name>
</gene>